<proteinExistence type="predicted"/>
<feature type="transmembrane region" description="Helical" evidence="1">
    <location>
        <begin position="160"/>
        <end position="176"/>
    </location>
</feature>
<evidence type="ECO:0000256" key="1">
    <source>
        <dbReference type="SAM" id="Phobius"/>
    </source>
</evidence>
<keyword evidence="1" id="KW-0472">Membrane</keyword>
<keyword evidence="3" id="KW-1185">Reference proteome</keyword>
<accession>A0ABS2A6C8</accession>
<sequence length="253" mass="27587">MPVHERPRHTSWADVLVAAVFVAGAVPGGSALASRVDLPWADGRPVQADQAARERLAAAKQRDEILRQTRTKVITQVAEARRDLLVDRSRLTRATGEAADKLRVSLDDRTELVEALEFDLRQSVGDELKVTTELAAATEKEQKSRTEAESSDRRAKAIDRALWIIAVWAVLIIAYLTGRRRARRSPSLHPRTVTALSALGITAVAAVPLIGWMPVAGTAVAVTLLLILRAGEETTSQVRRAEPGEDVTSQVRT</sequence>
<feature type="transmembrane region" description="Helical" evidence="1">
    <location>
        <begin position="212"/>
        <end position="230"/>
    </location>
</feature>
<evidence type="ECO:0000313" key="2">
    <source>
        <dbReference type="EMBL" id="MBM2615403.1"/>
    </source>
</evidence>
<dbReference type="Proteomes" id="UP000632138">
    <property type="component" value="Unassembled WGS sequence"/>
</dbReference>
<keyword evidence="1" id="KW-0812">Transmembrane</keyword>
<name>A0ABS2A6C8_9ACTN</name>
<dbReference type="EMBL" id="JAENHP010000002">
    <property type="protein sequence ID" value="MBM2615403.1"/>
    <property type="molecule type" value="Genomic_DNA"/>
</dbReference>
<gene>
    <name evidence="2" type="ORF">JIG36_07475</name>
</gene>
<protein>
    <submittedName>
        <fullName evidence="2">Uncharacterized protein</fullName>
    </submittedName>
</protein>
<reference evidence="2 3" key="1">
    <citation type="submission" date="2021-01" db="EMBL/GenBank/DDBJ databases">
        <title>Actinoplanes sp. nov. LDG1-06 isolated from lichen.</title>
        <authorList>
            <person name="Saeng-In P."/>
            <person name="Phongsopitanun W."/>
            <person name="Kanchanasin P."/>
            <person name="Yuki M."/>
            <person name="Kudo T."/>
            <person name="Ohkuma M."/>
            <person name="Tanasupawat S."/>
        </authorList>
    </citation>
    <scope>NUCLEOTIDE SEQUENCE [LARGE SCALE GENOMIC DNA]</scope>
    <source>
        <strain evidence="2 3">LDG1-06</strain>
    </source>
</reference>
<evidence type="ECO:0000313" key="3">
    <source>
        <dbReference type="Proteomes" id="UP000632138"/>
    </source>
</evidence>
<organism evidence="2 3">
    <name type="scientific">Paractinoplanes ovalisporus</name>
    <dbReference type="NCBI Taxonomy" id="2810368"/>
    <lineage>
        <taxon>Bacteria</taxon>
        <taxon>Bacillati</taxon>
        <taxon>Actinomycetota</taxon>
        <taxon>Actinomycetes</taxon>
        <taxon>Micromonosporales</taxon>
        <taxon>Micromonosporaceae</taxon>
        <taxon>Paractinoplanes</taxon>
    </lineage>
</organism>
<comment type="caution">
    <text evidence="2">The sequence shown here is derived from an EMBL/GenBank/DDBJ whole genome shotgun (WGS) entry which is preliminary data.</text>
</comment>
<keyword evidence="1" id="KW-1133">Transmembrane helix</keyword>
<dbReference type="RefSeq" id="WP_203375304.1">
    <property type="nucleotide sequence ID" value="NZ_JAENHP010000002.1"/>
</dbReference>